<accession>A0A0F8YHV0</accession>
<organism evidence="2">
    <name type="scientific">marine sediment metagenome</name>
    <dbReference type="NCBI Taxonomy" id="412755"/>
    <lineage>
        <taxon>unclassified sequences</taxon>
        <taxon>metagenomes</taxon>
        <taxon>ecological metagenomes</taxon>
    </lineage>
</organism>
<feature type="compositionally biased region" description="Polar residues" evidence="1">
    <location>
        <begin position="114"/>
        <end position="129"/>
    </location>
</feature>
<proteinExistence type="predicted"/>
<feature type="non-terminal residue" evidence="2">
    <location>
        <position position="129"/>
    </location>
</feature>
<comment type="caution">
    <text evidence="2">The sequence shown here is derived from an EMBL/GenBank/DDBJ whole genome shotgun (WGS) entry which is preliminary data.</text>
</comment>
<sequence length="129" mass="14116">MSARTKKTPSEFDDAQLQTLTEPITVSVLKIVSGRPQPITLPNKPGEAISGKGWSADDVRQLDSFISTQWCGGGSYKYTTTGENGEQMKWESFFHPNQFPELRTPTALGPTPPANGQQPMSASNPYWLG</sequence>
<gene>
    <name evidence="2" type="ORF">LCGC14_2818320</name>
</gene>
<reference evidence="2" key="1">
    <citation type="journal article" date="2015" name="Nature">
        <title>Complex archaea that bridge the gap between prokaryotes and eukaryotes.</title>
        <authorList>
            <person name="Spang A."/>
            <person name="Saw J.H."/>
            <person name="Jorgensen S.L."/>
            <person name="Zaremba-Niedzwiedzka K."/>
            <person name="Martijn J."/>
            <person name="Lind A.E."/>
            <person name="van Eijk R."/>
            <person name="Schleper C."/>
            <person name="Guy L."/>
            <person name="Ettema T.J."/>
        </authorList>
    </citation>
    <scope>NUCLEOTIDE SEQUENCE</scope>
</reference>
<feature type="region of interest" description="Disordered" evidence="1">
    <location>
        <begin position="99"/>
        <end position="129"/>
    </location>
</feature>
<name>A0A0F8YHV0_9ZZZZ</name>
<evidence type="ECO:0000256" key="1">
    <source>
        <dbReference type="SAM" id="MobiDB-lite"/>
    </source>
</evidence>
<dbReference type="EMBL" id="LAZR01053344">
    <property type="protein sequence ID" value="KKK80953.1"/>
    <property type="molecule type" value="Genomic_DNA"/>
</dbReference>
<evidence type="ECO:0000313" key="2">
    <source>
        <dbReference type="EMBL" id="KKK80953.1"/>
    </source>
</evidence>
<dbReference type="AlphaFoldDB" id="A0A0F8YHV0"/>
<protein>
    <submittedName>
        <fullName evidence="2">Uncharacterized protein</fullName>
    </submittedName>
</protein>